<gene>
    <name evidence="4" type="primary">LOC107905839</name>
</gene>
<reference evidence="4" key="2">
    <citation type="submission" date="2025-08" db="UniProtKB">
        <authorList>
            <consortium name="RefSeq"/>
        </authorList>
    </citation>
    <scope>IDENTIFICATION</scope>
</reference>
<dbReference type="KEGG" id="ghi:107905839"/>
<dbReference type="Proteomes" id="UP000818029">
    <property type="component" value="Chromosome A05"/>
</dbReference>
<dbReference type="GeneID" id="107905839"/>
<feature type="compositionally biased region" description="Basic and acidic residues" evidence="1">
    <location>
        <begin position="126"/>
        <end position="141"/>
    </location>
</feature>
<feature type="region of interest" description="Disordered" evidence="1">
    <location>
        <begin position="206"/>
        <end position="233"/>
    </location>
</feature>
<protein>
    <recommendedName>
        <fullName evidence="2">Retrotransposon gag domain-containing protein</fullName>
    </recommendedName>
</protein>
<dbReference type="PANTHER" id="PTHR34482">
    <property type="entry name" value="DNA DAMAGE-INDUCIBLE PROTEIN 1-LIKE"/>
    <property type="match status" value="1"/>
</dbReference>
<organism evidence="3 4">
    <name type="scientific">Gossypium hirsutum</name>
    <name type="common">Upland cotton</name>
    <name type="synonym">Gossypium mexicanum</name>
    <dbReference type="NCBI Taxonomy" id="3635"/>
    <lineage>
        <taxon>Eukaryota</taxon>
        <taxon>Viridiplantae</taxon>
        <taxon>Streptophyta</taxon>
        <taxon>Embryophyta</taxon>
        <taxon>Tracheophyta</taxon>
        <taxon>Spermatophyta</taxon>
        <taxon>Magnoliopsida</taxon>
        <taxon>eudicotyledons</taxon>
        <taxon>Gunneridae</taxon>
        <taxon>Pentapetalae</taxon>
        <taxon>rosids</taxon>
        <taxon>malvids</taxon>
        <taxon>Malvales</taxon>
        <taxon>Malvaceae</taxon>
        <taxon>Malvoideae</taxon>
        <taxon>Gossypium</taxon>
    </lineage>
</organism>
<proteinExistence type="predicted"/>
<evidence type="ECO:0000256" key="1">
    <source>
        <dbReference type="SAM" id="MobiDB-lite"/>
    </source>
</evidence>
<dbReference type="OrthoDB" id="1751882at2759"/>
<evidence type="ECO:0000259" key="2">
    <source>
        <dbReference type="Pfam" id="PF03732"/>
    </source>
</evidence>
<evidence type="ECO:0000313" key="4">
    <source>
        <dbReference type="RefSeq" id="XP_016688470.1"/>
    </source>
</evidence>
<name>A0A1U8JDX3_GOSHI</name>
<dbReference type="RefSeq" id="XP_016688470.1">
    <property type="nucleotide sequence ID" value="XM_016832981.1"/>
</dbReference>
<accession>A0A1U8JDX3</accession>
<dbReference type="AlphaFoldDB" id="A0A1U8JDX3"/>
<dbReference type="PaxDb" id="3635-A0A1U8JDX3"/>
<evidence type="ECO:0000313" key="3">
    <source>
        <dbReference type="Proteomes" id="UP000818029"/>
    </source>
</evidence>
<reference evidence="3" key="1">
    <citation type="journal article" date="2020" name="Nat. Genet.">
        <title>Genomic diversifications of five Gossypium allopolyploid species and their impact on cotton improvement.</title>
        <authorList>
            <person name="Chen Z.J."/>
            <person name="Sreedasyam A."/>
            <person name="Ando A."/>
            <person name="Song Q."/>
            <person name="De Santiago L.M."/>
            <person name="Hulse-Kemp A.M."/>
            <person name="Ding M."/>
            <person name="Ye W."/>
            <person name="Kirkbride R.C."/>
            <person name="Jenkins J."/>
            <person name="Plott C."/>
            <person name="Lovell J."/>
            <person name="Lin Y.M."/>
            <person name="Vaughn R."/>
            <person name="Liu B."/>
            <person name="Simpson S."/>
            <person name="Scheffler B.E."/>
            <person name="Wen L."/>
            <person name="Saski C.A."/>
            <person name="Grover C.E."/>
            <person name="Hu G."/>
            <person name="Conover J.L."/>
            <person name="Carlson J.W."/>
            <person name="Shu S."/>
            <person name="Boston L.B."/>
            <person name="Williams M."/>
            <person name="Peterson D.G."/>
            <person name="McGee K."/>
            <person name="Jones D.C."/>
            <person name="Wendel J.F."/>
            <person name="Stelly D.M."/>
            <person name="Grimwood J."/>
            <person name="Schmutz J."/>
        </authorList>
    </citation>
    <scope>NUCLEOTIDE SEQUENCE [LARGE SCALE GENOMIC DNA]</scope>
    <source>
        <strain evidence="3">cv. TM-1</strain>
    </source>
</reference>
<feature type="domain" description="Retrotransposon gag" evidence="2">
    <location>
        <begin position="14"/>
        <end position="107"/>
    </location>
</feature>
<sequence>MDDLDCTFKQKMKRAVLLLREEAYQWWLTVKESSQPDQITWEFFKSVFQGKYMCTSYVDARRKEFLNLTQGDRSVAEYKEEFLRLSRYAKGIVVTDYECCVQFKDSLRDSLRVLIAPQRECKATERLNRERERGRNKKDYEPSNYDQRSKRRTRVDGPVRAGPPIATTGLSPCAICGKSHAGMYWRRTGACQSCGSIEHRLRECPRRPDQRQVFRRGNVQPPRGGQQLPRGHS</sequence>
<dbReference type="PANTHER" id="PTHR34482:SF36">
    <property type="entry name" value="RETROTRANSPOSON GAG DOMAIN-CONTAINING PROTEIN"/>
    <property type="match status" value="1"/>
</dbReference>
<dbReference type="Pfam" id="PF03732">
    <property type="entry name" value="Retrotrans_gag"/>
    <property type="match status" value="1"/>
</dbReference>
<feature type="region of interest" description="Disordered" evidence="1">
    <location>
        <begin position="126"/>
        <end position="163"/>
    </location>
</feature>
<dbReference type="InterPro" id="IPR005162">
    <property type="entry name" value="Retrotrans_gag_dom"/>
</dbReference>
<keyword evidence="3" id="KW-1185">Reference proteome</keyword>